<protein>
    <submittedName>
        <fullName evidence="1">Uncharacterized protein</fullName>
    </submittedName>
</protein>
<organism evidence="1">
    <name type="scientific">bioreactor metagenome</name>
    <dbReference type="NCBI Taxonomy" id="1076179"/>
    <lineage>
        <taxon>unclassified sequences</taxon>
        <taxon>metagenomes</taxon>
        <taxon>ecological metagenomes</taxon>
    </lineage>
</organism>
<gene>
    <name evidence="1" type="ORF">SDC9_66067</name>
</gene>
<reference evidence="1" key="1">
    <citation type="submission" date="2019-08" db="EMBL/GenBank/DDBJ databases">
        <authorList>
            <person name="Kucharzyk K."/>
            <person name="Murdoch R.W."/>
            <person name="Higgins S."/>
            <person name="Loffler F."/>
        </authorList>
    </citation>
    <scope>NUCLEOTIDE SEQUENCE</scope>
</reference>
<dbReference type="AlphaFoldDB" id="A0A644XV82"/>
<accession>A0A644XV82</accession>
<comment type="caution">
    <text evidence="1">The sequence shown here is derived from an EMBL/GenBank/DDBJ whole genome shotgun (WGS) entry which is preliminary data.</text>
</comment>
<sequence>MLKTLQLQLTQLDIRNNAKQRLHSTLVPGLDECHRSLGRQEHLQGPCIRCKPVLDLSAHGGITPIAGQDESLAVGG</sequence>
<name>A0A644XV82_9ZZZZ</name>
<proteinExistence type="predicted"/>
<dbReference type="EMBL" id="VSSQ01003214">
    <property type="protein sequence ID" value="MPM19641.1"/>
    <property type="molecule type" value="Genomic_DNA"/>
</dbReference>
<evidence type="ECO:0000313" key="1">
    <source>
        <dbReference type="EMBL" id="MPM19641.1"/>
    </source>
</evidence>